<proteinExistence type="inferred from homology"/>
<dbReference type="Proteomes" id="UP000076976">
    <property type="component" value="Unassembled WGS sequence"/>
</dbReference>
<keyword evidence="7 12" id="KW-0411">Iron-sulfur</keyword>
<reference evidence="15 17" key="1">
    <citation type="submission" date="2016-01" db="EMBL/GenBank/DDBJ databases">
        <title>Janibacter melonis strain CD11_4 genome sequencing and assembly.</title>
        <authorList>
            <person name="Nair G.R."/>
            <person name="Kaur G."/>
            <person name="Chander A.M."/>
            <person name="Mayilraj S."/>
        </authorList>
    </citation>
    <scope>NUCLEOTIDE SEQUENCE [LARGE SCALE GENOMIC DNA]</scope>
    <source>
        <strain evidence="15 17">CD11-4</strain>
    </source>
</reference>
<reference evidence="16" key="3">
    <citation type="submission" date="2019-11" db="EMBL/GenBank/DDBJ databases">
        <authorList>
            <person name="Zhao Q."/>
        </authorList>
    </citation>
    <scope>NUCLEOTIDE SEQUENCE</scope>
    <source>
        <strain evidence="16">M714</strain>
    </source>
</reference>
<dbReference type="KEGG" id="jme:EEW87_004850"/>
<feature type="region of interest" description="Disordered" evidence="13">
    <location>
        <begin position="315"/>
        <end position="334"/>
    </location>
</feature>
<evidence type="ECO:0000256" key="6">
    <source>
        <dbReference type="ARBA" id="ARBA00023004"/>
    </source>
</evidence>
<evidence type="ECO:0000256" key="4">
    <source>
        <dbReference type="ARBA" id="ARBA00022723"/>
    </source>
</evidence>
<evidence type="ECO:0000313" key="16">
    <source>
        <dbReference type="EMBL" id="QGX08259.1"/>
    </source>
</evidence>
<dbReference type="GO" id="GO:1904047">
    <property type="term" value="F:S-adenosyl-L-methionine binding"/>
    <property type="evidence" value="ECO:0007669"/>
    <property type="project" value="UniProtKB-UniRule"/>
</dbReference>
<dbReference type="SUPFAM" id="SSF102114">
    <property type="entry name" value="Radical SAM enzymes"/>
    <property type="match status" value="1"/>
</dbReference>
<feature type="binding site" evidence="12">
    <location>
        <begin position="266"/>
        <end position="268"/>
    </location>
    <ligand>
        <name>GTP</name>
        <dbReference type="ChEBI" id="CHEBI:37565"/>
    </ligand>
</feature>
<dbReference type="Pfam" id="PF04055">
    <property type="entry name" value="Radical_SAM"/>
    <property type="match status" value="1"/>
</dbReference>
<comment type="catalytic activity">
    <reaction evidence="11 12">
        <text>GTP + AH2 + S-adenosyl-L-methionine = (8S)-3',8-cyclo-7,8-dihydroguanosine 5'-triphosphate + 5'-deoxyadenosine + L-methionine + A + H(+)</text>
        <dbReference type="Rhea" id="RHEA:49576"/>
        <dbReference type="ChEBI" id="CHEBI:13193"/>
        <dbReference type="ChEBI" id="CHEBI:15378"/>
        <dbReference type="ChEBI" id="CHEBI:17319"/>
        <dbReference type="ChEBI" id="CHEBI:17499"/>
        <dbReference type="ChEBI" id="CHEBI:37565"/>
        <dbReference type="ChEBI" id="CHEBI:57844"/>
        <dbReference type="ChEBI" id="CHEBI:59789"/>
        <dbReference type="ChEBI" id="CHEBI:131766"/>
        <dbReference type="EC" id="4.1.99.22"/>
    </reaction>
</comment>
<evidence type="ECO:0000256" key="2">
    <source>
        <dbReference type="ARBA" id="ARBA00022485"/>
    </source>
</evidence>
<dbReference type="Proteomes" id="UP000271708">
    <property type="component" value="Chromosome"/>
</dbReference>
<dbReference type="SMART" id="SM00729">
    <property type="entry name" value="Elp3"/>
    <property type="match status" value="1"/>
</dbReference>
<keyword evidence="2 12" id="KW-0004">4Fe-4S</keyword>
<dbReference type="HAMAP" id="MF_01225_B">
    <property type="entry name" value="MoaA_B"/>
    <property type="match status" value="1"/>
</dbReference>
<evidence type="ECO:0000256" key="12">
    <source>
        <dbReference type="HAMAP-Rule" id="MF_01225"/>
    </source>
</evidence>
<dbReference type="PROSITE" id="PS01305">
    <property type="entry name" value="MOAA_NIFB_PQQE"/>
    <property type="match status" value="1"/>
</dbReference>
<feature type="domain" description="Radical SAM core" evidence="14">
    <location>
        <begin position="10"/>
        <end position="238"/>
    </location>
</feature>
<feature type="binding site" evidence="12">
    <location>
        <position position="73"/>
    </location>
    <ligand>
        <name>S-adenosyl-L-methionine</name>
        <dbReference type="ChEBI" id="CHEBI:59789"/>
    </ligand>
</feature>
<comment type="similarity">
    <text evidence="12">Belongs to the radical SAM superfamily. MoaA family.</text>
</comment>
<evidence type="ECO:0000256" key="9">
    <source>
        <dbReference type="ARBA" id="ARBA00023150"/>
    </source>
</evidence>
<gene>
    <name evidence="12 16" type="primary">moaA</name>
    <name evidence="15" type="ORF">AWH69_07720</name>
    <name evidence="16" type="ORF">EEW87_004850</name>
</gene>
<dbReference type="AlphaFoldDB" id="A0A176QDX3"/>
<dbReference type="SFLD" id="SFLDG01386">
    <property type="entry name" value="main_SPASM_domain-containing"/>
    <property type="match status" value="1"/>
</dbReference>
<evidence type="ECO:0000313" key="18">
    <source>
        <dbReference type="Proteomes" id="UP000271708"/>
    </source>
</evidence>
<feature type="binding site" evidence="12">
    <location>
        <position position="33"/>
    </location>
    <ligand>
        <name>[4Fe-4S] cluster</name>
        <dbReference type="ChEBI" id="CHEBI:49883"/>
        <label>1</label>
        <note>4Fe-4S-S-AdoMet</note>
    </ligand>
</feature>
<dbReference type="GO" id="GO:0061798">
    <property type="term" value="F:GTP 3',8'-cyclase activity"/>
    <property type="evidence" value="ECO:0007669"/>
    <property type="project" value="UniProtKB-UniRule"/>
</dbReference>
<evidence type="ECO:0000256" key="5">
    <source>
        <dbReference type="ARBA" id="ARBA00022741"/>
    </source>
</evidence>
<evidence type="ECO:0000256" key="10">
    <source>
        <dbReference type="ARBA" id="ARBA00023239"/>
    </source>
</evidence>
<keyword evidence="17" id="KW-1185">Reference proteome</keyword>
<keyword evidence="3 12" id="KW-0949">S-adenosyl-L-methionine</keyword>
<sequence length="334" mass="36062">MERALVLTDGHGRVHRDLRVSLTDRCNLRCTYCMPAEGMPWLPTPDLLTTDELLRVIEVAVAAGITEVRLTGGEPLLRPDVVDVVRGVAAMSGEHGPVEVSLTSNALRLPKLAQPLADAGLARVNISLDTLRADRFASMTRRDRFEDTMAGIAAADAAGLAPIKINTVLMRGVNDDEAGDLLRWALDHGYELRFIEQMPLDGGHTWQRSEMITAAEILGWLREDFDLVEMPGRGAAPAERFVVDGGPGTVGIIASVTMPFCGACDRLRLTADGQLRSCLFARGETDLRTPLRDGSSEEEVTALLHSCLAGKRPGHGIDEPGFLQPPRPMSAIGG</sequence>
<dbReference type="NCBIfam" id="TIGR02666">
    <property type="entry name" value="moaA"/>
    <property type="match status" value="1"/>
</dbReference>
<reference evidence="16 18" key="2">
    <citation type="submission" date="2019-09" db="EMBL/GenBank/DDBJ databases">
        <title>Complete Genome Sequence of Janibacter melonis M714 with both human health impact and industrial applications.</title>
        <authorList>
            <person name="Jin M."/>
            <person name="Zhao Q.R."/>
        </authorList>
    </citation>
    <scope>NUCLEOTIDE SEQUENCE [LARGE SCALE GENOMIC DNA]</scope>
    <source>
        <strain evidence="16 18">M714</strain>
    </source>
</reference>
<feature type="binding site" evidence="12">
    <location>
        <position position="19"/>
    </location>
    <ligand>
        <name>GTP</name>
        <dbReference type="ChEBI" id="CHEBI:37565"/>
    </ligand>
</feature>
<comment type="cofactor">
    <cofactor evidence="12">
        <name>[4Fe-4S] cluster</name>
        <dbReference type="ChEBI" id="CHEBI:49883"/>
    </cofactor>
    <text evidence="12">Binds 2 [4Fe-4S] clusters. Binds 1 [4Fe-4S] cluster coordinated with 3 cysteines and an exchangeable S-adenosyl-L-methionine and 1 [4Fe-4S] cluster coordinated with 3 cysteines and the GTP-derived substrate.</text>
</comment>
<dbReference type="Gene3D" id="3.20.20.70">
    <property type="entry name" value="Aldolase class I"/>
    <property type="match status" value="1"/>
</dbReference>
<dbReference type="EC" id="4.1.99.22" evidence="1 12"/>
<dbReference type="SFLD" id="SFLDG01383">
    <property type="entry name" value="cyclic_pyranopterin_phosphate"/>
    <property type="match status" value="1"/>
</dbReference>
<dbReference type="InterPro" id="IPR013483">
    <property type="entry name" value="MoaA"/>
</dbReference>
<keyword evidence="9 12" id="KW-0501">Molybdenum cofactor biosynthesis</keyword>
<keyword evidence="5 12" id="KW-0547">Nucleotide-binding</keyword>
<dbReference type="PANTHER" id="PTHR22960:SF0">
    <property type="entry name" value="MOLYBDENUM COFACTOR BIOSYNTHESIS PROTEIN 1"/>
    <property type="match status" value="1"/>
</dbReference>
<protein>
    <recommendedName>
        <fullName evidence="1 12">GTP 3',8-cyclase</fullName>
        <ecNumber evidence="1 12">4.1.99.22</ecNumber>
    </recommendedName>
    <alternativeName>
        <fullName evidence="12">Molybdenum cofactor biosynthesis protein A</fullName>
    </alternativeName>
</protein>
<dbReference type="STRING" id="262209.AWH69_07720"/>
<feature type="binding site" evidence="12">
    <location>
        <position position="164"/>
    </location>
    <ligand>
        <name>GTP</name>
        <dbReference type="ChEBI" id="CHEBI:37565"/>
    </ligand>
</feature>
<feature type="binding site" evidence="12">
    <location>
        <position position="69"/>
    </location>
    <ligand>
        <name>GTP</name>
        <dbReference type="ChEBI" id="CHEBI:37565"/>
    </ligand>
</feature>
<keyword evidence="6 12" id="KW-0408">Iron</keyword>
<dbReference type="InterPro" id="IPR000385">
    <property type="entry name" value="MoaA_NifB_PqqE_Fe-S-bd_CS"/>
</dbReference>
<feature type="binding site" evidence="12">
    <location>
        <position position="30"/>
    </location>
    <ligand>
        <name>[4Fe-4S] cluster</name>
        <dbReference type="ChEBI" id="CHEBI:49883"/>
        <label>1</label>
        <note>4Fe-4S-S-AdoMet</note>
    </ligand>
</feature>
<dbReference type="PANTHER" id="PTHR22960">
    <property type="entry name" value="MOLYBDOPTERIN COFACTOR SYNTHESIS PROTEIN A"/>
    <property type="match status" value="1"/>
</dbReference>
<evidence type="ECO:0000256" key="8">
    <source>
        <dbReference type="ARBA" id="ARBA00023134"/>
    </source>
</evidence>
<evidence type="ECO:0000313" key="15">
    <source>
        <dbReference type="EMBL" id="OAB87901.1"/>
    </source>
</evidence>
<keyword evidence="8 12" id="KW-0342">GTP-binding</keyword>
<feature type="binding site" evidence="12">
    <location>
        <position position="198"/>
    </location>
    <ligand>
        <name>S-adenosyl-L-methionine</name>
        <dbReference type="ChEBI" id="CHEBI:59789"/>
    </ligand>
</feature>
<organism evidence="15 17">
    <name type="scientific">Janibacter melonis</name>
    <dbReference type="NCBI Taxonomy" id="262209"/>
    <lineage>
        <taxon>Bacteria</taxon>
        <taxon>Bacillati</taxon>
        <taxon>Actinomycetota</taxon>
        <taxon>Actinomycetes</taxon>
        <taxon>Micrococcales</taxon>
        <taxon>Intrasporangiaceae</taxon>
        <taxon>Janibacter</taxon>
    </lineage>
</organism>
<feature type="binding site" evidence="12">
    <location>
        <position position="127"/>
    </location>
    <ligand>
        <name>S-adenosyl-L-methionine</name>
        <dbReference type="ChEBI" id="CHEBI:59789"/>
    </ligand>
</feature>
<evidence type="ECO:0000256" key="7">
    <source>
        <dbReference type="ARBA" id="ARBA00023014"/>
    </source>
</evidence>
<comment type="pathway">
    <text evidence="12">Cofactor biosynthesis; molybdopterin biosynthesis.</text>
</comment>
<dbReference type="CDD" id="cd01335">
    <property type="entry name" value="Radical_SAM"/>
    <property type="match status" value="1"/>
</dbReference>
<keyword evidence="4 12" id="KW-0479">Metal-binding</keyword>
<evidence type="ECO:0000256" key="1">
    <source>
        <dbReference type="ARBA" id="ARBA00012167"/>
    </source>
</evidence>
<feature type="binding site" evidence="12">
    <location>
        <position position="261"/>
    </location>
    <ligand>
        <name>[4Fe-4S] cluster</name>
        <dbReference type="ChEBI" id="CHEBI:49883"/>
        <label>2</label>
        <note>4Fe-4S-substrate</note>
    </ligand>
</feature>
<dbReference type="EMBL" id="LQZG01000002">
    <property type="protein sequence ID" value="OAB87901.1"/>
    <property type="molecule type" value="Genomic_DNA"/>
</dbReference>
<dbReference type="UniPathway" id="UPA00344"/>
<dbReference type="InterPro" id="IPR006638">
    <property type="entry name" value="Elp3/MiaA/NifB-like_rSAM"/>
</dbReference>
<accession>A0A176QDX3</accession>
<dbReference type="InterPro" id="IPR040064">
    <property type="entry name" value="MoaA-like"/>
</dbReference>
<feature type="binding site" evidence="12">
    <location>
        <position position="278"/>
    </location>
    <ligand>
        <name>[4Fe-4S] cluster</name>
        <dbReference type="ChEBI" id="CHEBI:49883"/>
        <label>2</label>
        <note>4Fe-4S-substrate</note>
    </ligand>
</feature>
<keyword evidence="10 12" id="KW-0456">Lyase</keyword>
<dbReference type="SFLD" id="SFLDS00029">
    <property type="entry name" value="Radical_SAM"/>
    <property type="match status" value="1"/>
</dbReference>
<dbReference type="Pfam" id="PF06463">
    <property type="entry name" value="Mob_synth_C"/>
    <property type="match status" value="1"/>
</dbReference>
<dbReference type="InterPro" id="IPR013785">
    <property type="entry name" value="Aldolase_TIM"/>
</dbReference>
<dbReference type="GO" id="GO:0061799">
    <property type="term" value="F:cyclic pyranopterin monophosphate synthase activity"/>
    <property type="evidence" value="ECO:0007669"/>
    <property type="project" value="TreeGrafter"/>
</dbReference>
<feature type="binding site" evidence="12">
    <location>
        <position position="32"/>
    </location>
    <ligand>
        <name>S-adenosyl-L-methionine</name>
        <dbReference type="ChEBI" id="CHEBI:59789"/>
    </ligand>
</feature>
<dbReference type="EMBL" id="CP044548">
    <property type="protein sequence ID" value="QGX08259.1"/>
    <property type="molecule type" value="Genomic_DNA"/>
</dbReference>
<dbReference type="PROSITE" id="PS51918">
    <property type="entry name" value="RADICAL_SAM"/>
    <property type="match status" value="1"/>
</dbReference>
<feature type="binding site" evidence="12">
    <location>
        <position position="103"/>
    </location>
    <ligand>
        <name>GTP</name>
        <dbReference type="ChEBI" id="CHEBI:37565"/>
    </ligand>
</feature>
<dbReference type="SFLD" id="SFLDG01067">
    <property type="entry name" value="SPASM/twitch_domain_containing"/>
    <property type="match status" value="1"/>
</dbReference>
<dbReference type="GO" id="GO:0046872">
    <property type="term" value="F:metal ion binding"/>
    <property type="evidence" value="ECO:0007669"/>
    <property type="project" value="UniProtKB-KW"/>
</dbReference>
<evidence type="ECO:0000256" key="11">
    <source>
        <dbReference type="ARBA" id="ARBA00048697"/>
    </source>
</evidence>
<evidence type="ECO:0000313" key="17">
    <source>
        <dbReference type="Proteomes" id="UP000076976"/>
    </source>
</evidence>
<dbReference type="InterPro" id="IPR058240">
    <property type="entry name" value="rSAM_sf"/>
</dbReference>
<comment type="function">
    <text evidence="12">Catalyzes the cyclization of GTP to (8S)-3',8-cyclo-7,8-dihydroguanosine 5'-triphosphate.</text>
</comment>
<dbReference type="InterPro" id="IPR050105">
    <property type="entry name" value="MoCo_biosynth_MoaA/MoaC"/>
</dbReference>
<dbReference type="InterPro" id="IPR007197">
    <property type="entry name" value="rSAM"/>
</dbReference>
<dbReference type="GO" id="GO:0005525">
    <property type="term" value="F:GTP binding"/>
    <property type="evidence" value="ECO:0007669"/>
    <property type="project" value="UniProtKB-UniRule"/>
</dbReference>
<dbReference type="CDD" id="cd21117">
    <property type="entry name" value="Twitch_MoaA"/>
    <property type="match status" value="1"/>
</dbReference>
<name>A0A176QDX3_9MICO</name>
<evidence type="ECO:0000256" key="13">
    <source>
        <dbReference type="SAM" id="MobiDB-lite"/>
    </source>
</evidence>
<comment type="subunit">
    <text evidence="12">Monomer and homodimer.</text>
</comment>
<dbReference type="InterPro" id="IPR010505">
    <property type="entry name" value="MoaA_twitch"/>
</dbReference>
<dbReference type="GO" id="GO:0006777">
    <property type="term" value="P:Mo-molybdopterin cofactor biosynthetic process"/>
    <property type="evidence" value="ECO:0007669"/>
    <property type="project" value="UniProtKB-UniRule"/>
</dbReference>
<feature type="binding site" evidence="12">
    <location>
        <position position="264"/>
    </location>
    <ligand>
        <name>[4Fe-4S] cluster</name>
        <dbReference type="ChEBI" id="CHEBI:49883"/>
        <label>2</label>
        <note>4Fe-4S-substrate</note>
    </ligand>
</feature>
<feature type="binding site" evidence="12">
    <location>
        <position position="26"/>
    </location>
    <ligand>
        <name>[4Fe-4S] cluster</name>
        <dbReference type="ChEBI" id="CHEBI:49883"/>
        <label>1</label>
        <note>4Fe-4S-S-AdoMet</note>
    </ligand>
</feature>
<dbReference type="GO" id="GO:0051539">
    <property type="term" value="F:4 iron, 4 sulfur cluster binding"/>
    <property type="evidence" value="ECO:0007669"/>
    <property type="project" value="UniProtKB-UniRule"/>
</dbReference>
<evidence type="ECO:0000256" key="3">
    <source>
        <dbReference type="ARBA" id="ARBA00022691"/>
    </source>
</evidence>
<evidence type="ECO:0000259" key="14">
    <source>
        <dbReference type="PROSITE" id="PS51918"/>
    </source>
</evidence>